<reference evidence="2 3" key="1">
    <citation type="submission" date="2018-10" db="EMBL/GenBank/DDBJ databases">
        <title>Fifty Aureobasidium pullulans genomes reveal a recombining polyextremotolerant generalist.</title>
        <authorList>
            <person name="Gostincar C."/>
            <person name="Turk M."/>
            <person name="Zajc J."/>
            <person name="Gunde-Cimerman N."/>
        </authorList>
    </citation>
    <scope>NUCLEOTIDE SEQUENCE [LARGE SCALE GENOMIC DNA]</scope>
    <source>
        <strain evidence="2 3">EXF-11013</strain>
    </source>
</reference>
<accession>A0A4S8X4G4</accession>
<keyword evidence="1" id="KW-1133">Transmembrane helix</keyword>
<gene>
    <name evidence="2" type="ORF">D6D22_09668</name>
</gene>
<keyword evidence="1" id="KW-0812">Transmembrane</keyword>
<evidence type="ECO:0000313" key="3">
    <source>
        <dbReference type="Proteomes" id="UP000310687"/>
    </source>
</evidence>
<name>A0A4S8X4G4_AURPU</name>
<keyword evidence="1" id="KW-0472">Membrane</keyword>
<protein>
    <submittedName>
        <fullName evidence="2">Uncharacterized protein</fullName>
    </submittedName>
</protein>
<proteinExistence type="predicted"/>
<dbReference type="AlphaFoldDB" id="A0A4S8X4G4"/>
<dbReference type="Proteomes" id="UP000310687">
    <property type="component" value="Unassembled WGS sequence"/>
</dbReference>
<feature type="transmembrane region" description="Helical" evidence="1">
    <location>
        <begin position="183"/>
        <end position="203"/>
    </location>
</feature>
<sequence>MTRVRVYRTLPRFAGDSAPLQNISRPHTLKTFIHVGRQTFWSSANRARNLLGLEDRKFGQLLLLNAINTERRKALKRHPELRNKENLQFALEESARLVKTMGENSAESTRTWPKHKLVEFYNLELKLLDAMAILYNDERAAKDHDKRMALRIKARKVLFLLEHGDSPMSRIIFRMFYQDDSVAVILYCITLFTFALVVVKIFYNTAGQRTNRGSQKISRFSRPGNV</sequence>
<comment type="caution">
    <text evidence="2">The sequence shown here is derived from an EMBL/GenBank/DDBJ whole genome shotgun (WGS) entry which is preliminary data.</text>
</comment>
<dbReference type="EMBL" id="QZAL01000249">
    <property type="protein sequence ID" value="THW32367.1"/>
    <property type="molecule type" value="Genomic_DNA"/>
</dbReference>
<organism evidence="2 3">
    <name type="scientific">Aureobasidium pullulans</name>
    <name type="common">Black yeast</name>
    <name type="synonym">Pullularia pullulans</name>
    <dbReference type="NCBI Taxonomy" id="5580"/>
    <lineage>
        <taxon>Eukaryota</taxon>
        <taxon>Fungi</taxon>
        <taxon>Dikarya</taxon>
        <taxon>Ascomycota</taxon>
        <taxon>Pezizomycotina</taxon>
        <taxon>Dothideomycetes</taxon>
        <taxon>Dothideomycetidae</taxon>
        <taxon>Dothideales</taxon>
        <taxon>Saccotheciaceae</taxon>
        <taxon>Aureobasidium</taxon>
    </lineage>
</organism>
<evidence type="ECO:0000313" key="2">
    <source>
        <dbReference type="EMBL" id="THW32367.1"/>
    </source>
</evidence>
<evidence type="ECO:0000256" key="1">
    <source>
        <dbReference type="SAM" id="Phobius"/>
    </source>
</evidence>